<comment type="subunit">
    <text evidence="2">Interacts with 100S ribosomes.</text>
</comment>
<dbReference type="InterPro" id="IPR032528">
    <property type="entry name" value="Ribosom_S30AE_C"/>
</dbReference>
<gene>
    <name evidence="4" type="primary">raiA</name>
    <name evidence="2" type="synonym">hpf</name>
    <name evidence="4" type="ORF">IAB77_09170</name>
</gene>
<evidence type="ECO:0000259" key="3">
    <source>
        <dbReference type="Pfam" id="PF16321"/>
    </source>
</evidence>
<dbReference type="PANTHER" id="PTHR33231">
    <property type="entry name" value="30S RIBOSOMAL PROTEIN"/>
    <property type="match status" value="1"/>
</dbReference>
<dbReference type="PANTHER" id="PTHR33231:SF1">
    <property type="entry name" value="30S RIBOSOMAL PROTEIN"/>
    <property type="match status" value="1"/>
</dbReference>
<dbReference type="InterPro" id="IPR003489">
    <property type="entry name" value="RHF/RaiA"/>
</dbReference>
<comment type="similarity">
    <text evidence="2">Belongs to the HPF/YfiA ribosome-associated protein family. Long HPF subfamily.</text>
</comment>
<sequence length="180" mass="20999">MKFTFTEKKMDASEDLRAYAEKKIGKIDRLFRTESDAYVTFSTERGRFRAEVTIKNSGMFYRVSELTSDMYASIDSAVASIERQIRKNKTRLEKRLRDGAIEREIKPFNVPAEDAGEEEFKVVRNKKFYIAPMSVEEAILQMNLLEHEFFVFRNADERDAFSVVYRRKNGGYGLIVDSKD</sequence>
<evidence type="ECO:0000313" key="4">
    <source>
        <dbReference type="EMBL" id="HIQ79409.1"/>
    </source>
</evidence>
<comment type="caution">
    <text evidence="4">The sequence shown here is derived from an EMBL/GenBank/DDBJ whole genome shotgun (WGS) entry which is preliminary data.</text>
</comment>
<feature type="domain" description="Sigma 54 modulation/S30EA ribosomal protein C-terminal" evidence="3">
    <location>
        <begin position="117"/>
        <end position="174"/>
    </location>
</feature>
<proteinExistence type="inferred from homology"/>
<keyword evidence="2" id="KW-0963">Cytoplasm</keyword>
<dbReference type="NCBIfam" id="TIGR00741">
    <property type="entry name" value="yfiA"/>
    <property type="match status" value="1"/>
</dbReference>
<comment type="function">
    <text evidence="2">Required for dimerization of active 70S ribosomes into 100S ribosomes in stationary phase; 100S ribosomes are translationally inactive and sometimes present during exponential growth.</text>
</comment>
<dbReference type="AlphaFoldDB" id="A0A9D0ZHH3"/>
<dbReference type="GO" id="GO:0022627">
    <property type="term" value="C:cytosolic small ribosomal subunit"/>
    <property type="evidence" value="ECO:0007669"/>
    <property type="project" value="TreeGrafter"/>
</dbReference>
<dbReference type="InterPro" id="IPR034694">
    <property type="entry name" value="HPF_long/plastid"/>
</dbReference>
<name>A0A9D0ZHH3_9FIRM</name>
<keyword evidence="1 2" id="KW-0810">Translation regulation</keyword>
<accession>A0A9D0ZHH3</accession>
<reference evidence="4" key="2">
    <citation type="journal article" date="2021" name="PeerJ">
        <title>Extensive microbial diversity within the chicken gut microbiome revealed by metagenomics and culture.</title>
        <authorList>
            <person name="Gilroy R."/>
            <person name="Ravi A."/>
            <person name="Getino M."/>
            <person name="Pursley I."/>
            <person name="Horton D.L."/>
            <person name="Alikhan N.F."/>
            <person name="Baker D."/>
            <person name="Gharbi K."/>
            <person name="Hall N."/>
            <person name="Watson M."/>
            <person name="Adriaenssens E.M."/>
            <person name="Foster-Nyarko E."/>
            <person name="Jarju S."/>
            <person name="Secka A."/>
            <person name="Antonio M."/>
            <person name="Oren A."/>
            <person name="Chaudhuri R.R."/>
            <person name="La Ragione R."/>
            <person name="Hildebrand F."/>
            <person name="Pallen M.J."/>
        </authorList>
    </citation>
    <scope>NUCLEOTIDE SEQUENCE</scope>
    <source>
        <strain evidence="4">ChiBcolR7-354</strain>
    </source>
</reference>
<protein>
    <recommendedName>
        <fullName evidence="2">Ribosome hibernation promoting factor</fullName>
        <shortName evidence="2">HPF</shortName>
    </recommendedName>
</protein>
<organism evidence="4 5">
    <name type="scientific">Candidatus Scatomorpha intestinavium</name>
    <dbReference type="NCBI Taxonomy" id="2840922"/>
    <lineage>
        <taxon>Bacteria</taxon>
        <taxon>Bacillati</taxon>
        <taxon>Bacillota</taxon>
        <taxon>Clostridia</taxon>
        <taxon>Eubacteriales</taxon>
        <taxon>Candidatus Scatomorpha</taxon>
    </lineage>
</organism>
<dbReference type="Pfam" id="PF02482">
    <property type="entry name" value="Ribosomal_S30AE"/>
    <property type="match status" value="1"/>
</dbReference>
<reference evidence="4" key="1">
    <citation type="submission" date="2020-10" db="EMBL/GenBank/DDBJ databases">
        <authorList>
            <person name="Gilroy R."/>
        </authorList>
    </citation>
    <scope>NUCLEOTIDE SEQUENCE</scope>
    <source>
        <strain evidence="4">ChiBcolR7-354</strain>
    </source>
</reference>
<dbReference type="Gene3D" id="3.30.160.100">
    <property type="entry name" value="Ribosome hibernation promotion factor-like"/>
    <property type="match status" value="1"/>
</dbReference>
<dbReference type="GO" id="GO:0043024">
    <property type="term" value="F:ribosomal small subunit binding"/>
    <property type="evidence" value="ECO:0007669"/>
    <property type="project" value="TreeGrafter"/>
</dbReference>
<dbReference type="HAMAP" id="MF_00839">
    <property type="entry name" value="HPF"/>
    <property type="match status" value="1"/>
</dbReference>
<evidence type="ECO:0000313" key="5">
    <source>
        <dbReference type="Proteomes" id="UP000824262"/>
    </source>
</evidence>
<dbReference type="InterPro" id="IPR038416">
    <property type="entry name" value="Ribosom_S30AE_C_sf"/>
</dbReference>
<dbReference type="EMBL" id="DVGA01000101">
    <property type="protein sequence ID" value="HIQ79409.1"/>
    <property type="molecule type" value="Genomic_DNA"/>
</dbReference>
<evidence type="ECO:0000256" key="1">
    <source>
        <dbReference type="ARBA" id="ARBA00022845"/>
    </source>
</evidence>
<dbReference type="Pfam" id="PF16321">
    <property type="entry name" value="Ribosom_S30AE_C"/>
    <property type="match status" value="1"/>
</dbReference>
<dbReference type="InterPro" id="IPR050574">
    <property type="entry name" value="HPF/YfiA_ribosome-assoc"/>
</dbReference>
<evidence type="ECO:0000256" key="2">
    <source>
        <dbReference type="HAMAP-Rule" id="MF_00839"/>
    </source>
</evidence>
<dbReference type="SUPFAM" id="SSF69754">
    <property type="entry name" value="Ribosome binding protein Y (YfiA homologue)"/>
    <property type="match status" value="1"/>
</dbReference>
<dbReference type="GO" id="GO:0045900">
    <property type="term" value="P:negative regulation of translational elongation"/>
    <property type="evidence" value="ECO:0007669"/>
    <property type="project" value="TreeGrafter"/>
</dbReference>
<dbReference type="Proteomes" id="UP000824262">
    <property type="component" value="Unassembled WGS sequence"/>
</dbReference>
<dbReference type="CDD" id="cd00552">
    <property type="entry name" value="RaiA"/>
    <property type="match status" value="1"/>
</dbReference>
<comment type="subcellular location">
    <subcellularLocation>
        <location evidence="2">Cytoplasm</location>
    </subcellularLocation>
</comment>
<dbReference type="Gene3D" id="3.30.505.50">
    <property type="entry name" value="Sigma 54 modulation/S30EA ribosomal protein, C-terminal domain"/>
    <property type="match status" value="1"/>
</dbReference>
<dbReference type="InterPro" id="IPR036567">
    <property type="entry name" value="RHF-like"/>
</dbReference>